<feature type="transmembrane region" description="Helical" evidence="1">
    <location>
        <begin position="179"/>
        <end position="208"/>
    </location>
</feature>
<keyword evidence="4" id="KW-1185">Reference proteome</keyword>
<reference evidence="3 4" key="1">
    <citation type="journal article" date="2015" name="Plant Cell">
        <title>Oil accumulation by the oleaginous diatom Fistulifera solaris as revealed by the genome and transcriptome.</title>
        <authorList>
            <person name="Tanaka T."/>
            <person name="Maeda Y."/>
            <person name="Veluchamy A."/>
            <person name="Tanaka M."/>
            <person name="Abida H."/>
            <person name="Marechal E."/>
            <person name="Bowler C."/>
            <person name="Muto M."/>
            <person name="Sunaga Y."/>
            <person name="Tanaka M."/>
            <person name="Yoshino T."/>
            <person name="Taniguchi T."/>
            <person name="Fukuda Y."/>
            <person name="Nemoto M."/>
            <person name="Matsumoto M."/>
            <person name="Wong P.S."/>
            <person name="Aburatani S."/>
            <person name="Fujibuchi W."/>
        </authorList>
    </citation>
    <scope>NUCLEOTIDE SEQUENCE [LARGE SCALE GENOMIC DNA]</scope>
    <source>
        <strain evidence="3 4">JPCC DA0580</strain>
    </source>
</reference>
<name>A0A1Z5JTI2_FISSO</name>
<feature type="signal peptide" evidence="2">
    <location>
        <begin position="1"/>
        <end position="27"/>
    </location>
</feature>
<keyword evidence="1" id="KW-0472">Membrane</keyword>
<comment type="caution">
    <text evidence="3">The sequence shown here is derived from an EMBL/GenBank/DDBJ whole genome shotgun (WGS) entry which is preliminary data.</text>
</comment>
<protein>
    <submittedName>
        <fullName evidence="3">Uncharacterized protein</fullName>
    </submittedName>
</protein>
<dbReference type="Proteomes" id="UP000198406">
    <property type="component" value="Unassembled WGS sequence"/>
</dbReference>
<keyword evidence="2" id="KW-0732">Signal</keyword>
<proteinExistence type="predicted"/>
<organism evidence="3 4">
    <name type="scientific">Fistulifera solaris</name>
    <name type="common">Oleaginous diatom</name>
    <dbReference type="NCBI Taxonomy" id="1519565"/>
    <lineage>
        <taxon>Eukaryota</taxon>
        <taxon>Sar</taxon>
        <taxon>Stramenopiles</taxon>
        <taxon>Ochrophyta</taxon>
        <taxon>Bacillariophyta</taxon>
        <taxon>Bacillariophyceae</taxon>
        <taxon>Bacillariophycidae</taxon>
        <taxon>Naviculales</taxon>
        <taxon>Naviculaceae</taxon>
        <taxon>Fistulifera</taxon>
    </lineage>
</organism>
<feature type="transmembrane region" description="Helical" evidence="1">
    <location>
        <begin position="63"/>
        <end position="87"/>
    </location>
</feature>
<evidence type="ECO:0000313" key="3">
    <source>
        <dbReference type="EMBL" id="GAX17172.1"/>
    </source>
</evidence>
<keyword evidence="1" id="KW-1133">Transmembrane helix</keyword>
<keyword evidence="1" id="KW-0812">Transmembrane</keyword>
<accession>A0A1Z5JTI2</accession>
<evidence type="ECO:0000256" key="1">
    <source>
        <dbReference type="SAM" id="Phobius"/>
    </source>
</evidence>
<dbReference type="AlphaFoldDB" id="A0A1Z5JTI2"/>
<dbReference type="EMBL" id="BDSP01000114">
    <property type="protein sequence ID" value="GAX17172.1"/>
    <property type="molecule type" value="Genomic_DNA"/>
</dbReference>
<gene>
    <name evidence="3" type="ORF">FisN_10Lu019</name>
</gene>
<evidence type="ECO:0000313" key="4">
    <source>
        <dbReference type="Proteomes" id="UP000198406"/>
    </source>
</evidence>
<evidence type="ECO:0000256" key="2">
    <source>
        <dbReference type="SAM" id="SignalP"/>
    </source>
</evidence>
<sequence>MISIIKTNKTFASFVLFTCILSSPVGRIGCFFAPAEIQFALEIGSMLRNSASVQSLSESVCVYSCVCLLVLSLCIILVPACVAGLVLMRFCARTVAEIALLALKSLCSTVWLLFGRRAAVCFVLLHANSCAYREDVLLAKNTEFPVRLETPPRLTMFRPVAPVREATGKQFDLKRNHRVVFRVSFVFIFFLVVIGVVAACICGGARWIGASAAGMYLLFVELRRSSAATTATDFVRLGNVETSSSIDLDRIRLLCGIRSVSMQSMQQSATKQEVRLLENMDEDVIVSSGRGRRRVRFASKENRESFLMIENCLDMSEDEFHERYWSNEIVKQRRDESSEERDFDIFQSHEFFDERLYLLFSAQPSVMLTEEVFFLDHEGERRHPAHWKGFCTRIRPHLQKDREIPGFPSVDAYENYLQFYDKLYRTCITWYDNNLWRTVGVLIPENEGLESDSNIVEDMEDEGGACDAVALADERFSVQFVVEDCEDITIHCDVLEDSGDFGVVQETAVKGHEVESMGEAAAPAPSKMKKMKAFGPCFRSRPFLKRKCKENVRYSK</sequence>
<dbReference type="InParanoid" id="A0A1Z5JTI2"/>
<feature type="chain" id="PRO_5012848624" evidence="2">
    <location>
        <begin position="28"/>
        <end position="556"/>
    </location>
</feature>